<sequence>VKIDVCTECGHIYNRLSLDEIDGLIKYYNEEYAPLNLGSTDKIGDRPGSDNPFTFKRHAQLYNLISSYVYSDSKVLDVGCAMGGFLDYLHKHGLNNLYGIDIIEDYVSYAKKKGDYNIRLGSVESIPFNDNSFDLL</sequence>
<reference evidence="2" key="1">
    <citation type="journal article" date="2014" name="Front. Microbiol.">
        <title>High frequency of phylogenetically diverse reductive dehalogenase-homologous genes in deep subseafloor sedimentary metagenomes.</title>
        <authorList>
            <person name="Kawai M."/>
            <person name="Futagami T."/>
            <person name="Toyoda A."/>
            <person name="Takaki Y."/>
            <person name="Nishi S."/>
            <person name="Hori S."/>
            <person name="Arai W."/>
            <person name="Tsubouchi T."/>
            <person name="Morono Y."/>
            <person name="Uchiyama I."/>
            <person name="Ito T."/>
            <person name="Fujiyama A."/>
            <person name="Inagaki F."/>
            <person name="Takami H."/>
        </authorList>
    </citation>
    <scope>NUCLEOTIDE SEQUENCE</scope>
    <source>
        <strain evidence="2">Expedition CK06-06</strain>
    </source>
</reference>
<proteinExistence type="predicted"/>
<accession>X1EW29</accession>
<organism evidence="2">
    <name type="scientific">marine sediment metagenome</name>
    <dbReference type="NCBI Taxonomy" id="412755"/>
    <lineage>
        <taxon>unclassified sequences</taxon>
        <taxon>metagenomes</taxon>
        <taxon>ecological metagenomes</taxon>
    </lineage>
</organism>
<dbReference type="EMBL" id="BARU01014787">
    <property type="protein sequence ID" value="GAH36787.1"/>
    <property type="molecule type" value="Genomic_DNA"/>
</dbReference>
<dbReference type="CDD" id="cd02440">
    <property type="entry name" value="AdoMet_MTases"/>
    <property type="match status" value="1"/>
</dbReference>
<evidence type="ECO:0000259" key="1">
    <source>
        <dbReference type="Pfam" id="PF08241"/>
    </source>
</evidence>
<feature type="non-terminal residue" evidence="2">
    <location>
        <position position="136"/>
    </location>
</feature>
<gene>
    <name evidence="2" type="ORF">S03H2_25882</name>
</gene>
<dbReference type="Gene3D" id="3.40.50.150">
    <property type="entry name" value="Vaccinia Virus protein VP39"/>
    <property type="match status" value="1"/>
</dbReference>
<protein>
    <recommendedName>
        <fullName evidence="1">Methyltransferase type 11 domain-containing protein</fullName>
    </recommendedName>
</protein>
<name>X1EW29_9ZZZZ</name>
<dbReference type="SUPFAM" id="SSF53335">
    <property type="entry name" value="S-adenosyl-L-methionine-dependent methyltransferases"/>
    <property type="match status" value="1"/>
</dbReference>
<feature type="domain" description="Methyltransferase type 11" evidence="1">
    <location>
        <begin position="76"/>
        <end position="135"/>
    </location>
</feature>
<comment type="caution">
    <text evidence="2">The sequence shown here is derived from an EMBL/GenBank/DDBJ whole genome shotgun (WGS) entry which is preliminary data.</text>
</comment>
<evidence type="ECO:0000313" key="2">
    <source>
        <dbReference type="EMBL" id="GAH36787.1"/>
    </source>
</evidence>
<dbReference type="GO" id="GO:0008757">
    <property type="term" value="F:S-adenosylmethionine-dependent methyltransferase activity"/>
    <property type="evidence" value="ECO:0007669"/>
    <property type="project" value="InterPro"/>
</dbReference>
<dbReference type="Pfam" id="PF08241">
    <property type="entry name" value="Methyltransf_11"/>
    <property type="match status" value="1"/>
</dbReference>
<dbReference type="AlphaFoldDB" id="X1EW29"/>
<feature type="non-terminal residue" evidence="2">
    <location>
        <position position="1"/>
    </location>
</feature>
<dbReference type="InterPro" id="IPR029063">
    <property type="entry name" value="SAM-dependent_MTases_sf"/>
</dbReference>
<dbReference type="InterPro" id="IPR013216">
    <property type="entry name" value="Methyltransf_11"/>
</dbReference>